<proteinExistence type="predicted"/>
<dbReference type="OMA" id="VPKYYHY"/>
<dbReference type="EMBL" id="KD224168">
    <property type="protein sequence ID" value="EMS51093.1"/>
    <property type="molecule type" value="Genomic_DNA"/>
</dbReference>
<name>M7YKT7_TRIUA</name>
<dbReference type="AlphaFoldDB" id="M7YKT7"/>
<gene>
    <name evidence="1" type="ORF">TRIUR3_21278</name>
</gene>
<evidence type="ECO:0000313" key="1">
    <source>
        <dbReference type="EMBL" id="EMS51093.1"/>
    </source>
</evidence>
<protein>
    <submittedName>
        <fullName evidence="1">Uncharacterized protein</fullName>
    </submittedName>
</protein>
<accession>M7YKT7</accession>
<reference evidence="1" key="1">
    <citation type="journal article" date="2013" name="Nature">
        <title>Draft genome of the wheat A-genome progenitor Triticum urartu.</title>
        <authorList>
            <person name="Ling H.Q."/>
            <person name="Zhao S."/>
            <person name="Liu D."/>
            <person name="Wang J."/>
            <person name="Sun H."/>
            <person name="Zhang C."/>
            <person name="Fan H."/>
            <person name="Li D."/>
            <person name="Dong L."/>
            <person name="Tao Y."/>
            <person name="Gao C."/>
            <person name="Wu H."/>
            <person name="Li Y."/>
            <person name="Cui Y."/>
            <person name="Guo X."/>
            <person name="Zheng S."/>
            <person name="Wang B."/>
            <person name="Yu K."/>
            <person name="Liang Q."/>
            <person name="Yang W."/>
            <person name="Lou X."/>
            <person name="Chen J."/>
            <person name="Feng M."/>
            <person name="Jian J."/>
            <person name="Zhang X."/>
            <person name="Luo G."/>
            <person name="Jiang Y."/>
            <person name="Liu J."/>
            <person name="Wang Z."/>
            <person name="Sha Y."/>
            <person name="Zhang B."/>
            <person name="Wu H."/>
            <person name="Tang D."/>
            <person name="Shen Q."/>
            <person name="Xue P."/>
            <person name="Zou S."/>
            <person name="Wang X."/>
            <person name="Liu X."/>
            <person name="Wang F."/>
            <person name="Yang Y."/>
            <person name="An X."/>
            <person name="Dong Z."/>
            <person name="Zhang K."/>
            <person name="Zhang X."/>
            <person name="Luo M.C."/>
            <person name="Dvorak J."/>
            <person name="Tong Y."/>
            <person name="Wang J."/>
            <person name="Yang H."/>
            <person name="Li Z."/>
            <person name="Wang D."/>
            <person name="Zhang A."/>
            <person name="Wang J."/>
        </authorList>
    </citation>
    <scope>NUCLEOTIDE SEQUENCE</scope>
</reference>
<sequence length="234" mass="26041">MASVPISSKILLDAMLEKVGLPAATYSARPTDGMRLEVTVTFYPIKIKLGRSPVKVSLSTSQHQDLAKARDYVAAAAIKYMDAYEGVVPKYYHYDQLRTVEKANVLLGQQLKAMKRDNASLKQELKESLGKNKLLSKGWDGSLSTEQTIVSNLNHLVNSRLSPGSTPDDLELNNVLLNVEASCEYLQQYIDEAMVNLQETGVYPYGQEQSTDDDEDLPTSLDDEQIFDNEGLLY</sequence>
<organism evidence="1">
    <name type="scientific">Triticum urartu</name>
    <name type="common">Red wild einkorn</name>
    <name type="synonym">Crithodium urartu</name>
    <dbReference type="NCBI Taxonomy" id="4572"/>
    <lineage>
        <taxon>Eukaryota</taxon>
        <taxon>Viridiplantae</taxon>
        <taxon>Streptophyta</taxon>
        <taxon>Embryophyta</taxon>
        <taxon>Tracheophyta</taxon>
        <taxon>Spermatophyta</taxon>
        <taxon>Magnoliopsida</taxon>
        <taxon>Liliopsida</taxon>
        <taxon>Poales</taxon>
        <taxon>Poaceae</taxon>
        <taxon>BOP clade</taxon>
        <taxon>Pooideae</taxon>
        <taxon>Triticodae</taxon>
        <taxon>Triticeae</taxon>
        <taxon>Triticinae</taxon>
        <taxon>Triticum</taxon>
    </lineage>
</organism>